<feature type="compositionally biased region" description="Gly residues" evidence="1">
    <location>
        <begin position="249"/>
        <end position="260"/>
    </location>
</feature>
<reference evidence="2" key="1">
    <citation type="submission" date="2020-05" db="EMBL/GenBank/DDBJ databases">
        <authorList>
            <person name="Chiriac C."/>
            <person name="Salcher M."/>
            <person name="Ghai R."/>
            <person name="Kavagutti S V."/>
        </authorList>
    </citation>
    <scope>NUCLEOTIDE SEQUENCE</scope>
</reference>
<gene>
    <name evidence="2" type="ORF">UFOPK3609_00334</name>
</gene>
<organism evidence="2">
    <name type="scientific">freshwater metagenome</name>
    <dbReference type="NCBI Taxonomy" id="449393"/>
    <lineage>
        <taxon>unclassified sequences</taxon>
        <taxon>metagenomes</taxon>
        <taxon>ecological metagenomes</taxon>
    </lineage>
</organism>
<dbReference type="EMBL" id="CAFBMQ010000028">
    <property type="protein sequence ID" value="CAB4902090.1"/>
    <property type="molecule type" value="Genomic_DNA"/>
</dbReference>
<feature type="region of interest" description="Disordered" evidence="1">
    <location>
        <begin position="219"/>
        <end position="284"/>
    </location>
</feature>
<evidence type="ECO:0000256" key="1">
    <source>
        <dbReference type="SAM" id="MobiDB-lite"/>
    </source>
</evidence>
<feature type="region of interest" description="Disordered" evidence="1">
    <location>
        <begin position="19"/>
        <end position="42"/>
    </location>
</feature>
<accession>A0A6J7GBZ5</accession>
<evidence type="ECO:0000313" key="2">
    <source>
        <dbReference type="EMBL" id="CAB4902090.1"/>
    </source>
</evidence>
<protein>
    <submittedName>
        <fullName evidence="2">Unannotated protein</fullName>
    </submittedName>
</protein>
<feature type="compositionally biased region" description="Basic and acidic residues" evidence="1">
    <location>
        <begin position="20"/>
        <end position="30"/>
    </location>
</feature>
<sequence length="284" mass="29499">MPGVHDPGDARRQVHLQHLAGDELPRRQVPLDRLAGDPGLGAEVRTRPALVAQAAHQQGRQQGRRDVVAHGVGDRHPQLVPVQRPVEGVAAHGRGRFQPARHGELPGLAGEGGGQQPALDLRGQGERRRPLAPLEQVGVPPVGDQHVGQRMTGGRDVGEHLGVGLYGQHQLEHAERVAAVGDRDQHAAAGVEVDDRGPLGAQHLAVVAALQGDGVGAVRARPAGRGAGGRDRAQPDQGVPGEVGDQEGDGPGAQRGGQLGGHHHDGVHRGSGLDPLQQGAQIKT</sequence>
<proteinExistence type="predicted"/>
<dbReference type="AlphaFoldDB" id="A0A6J7GBZ5"/>
<name>A0A6J7GBZ5_9ZZZZ</name>